<evidence type="ECO:0000256" key="1">
    <source>
        <dbReference type="ARBA" id="ARBA00022485"/>
    </source>
</evidence>
<dbReference type="SFLD" id="SFLDS00029">
    <property type="entry name" value="Radical_SAM"/>
    <property type="match status" value="1"/>
</dbReference>
<evidence type="ECO:0000256" key="4">
    <source>
        <dbReference type="ARBA" id="ARBA00023004"/>
    </source>
</evidence>
<evidence type="ECO:0000256" key="2">
    <source>
        <dbReference type="ARBA" id="ARBA00022691"/>
    </source>
</evidence>
<dbReference type="Pfam" id="PF04055">
    <property type="entry name" value="Radical_SAM"/>
    <property type="match status" value="1"/>
</dbReference>
<dbReference type="CDD" id="cd01335">
    <property type="entry name" value="Radical_SAM"/>
    <property type="match status" value="1"/>
</dbReference>
<dbReference type="SUPFAM" id="SSF102114">
    <property type="entry name" value="Radical SAM enzymes"/>
    <property type="match status" value="1"/>
</dbReference>
<protein>
    <submittedName>
        <fullName evidence="7">7-carboxy-7-deazaguanine synthase QueE</fullName>
    </submittedName>
</protein>
<dbReference type="Proteomes" id="UP001501074">
    <property type="component" value="Unassembled WGS sequence"/>
</dbReference>
<comment type="caution">
    <text evidence="7">The sequence shown here is derived from an EMBL/GenBank/DDBJ whole genome shotgun (WGS) entry which is preliminary data.</text>
</comment>
<dbReference type="PANTHER" id="PTHR42836:SF1">
    <property type="entry name" value="7-CARBOXY-7-DEAZAGUANINE SYNTHASE"/>
    <property type="match status" value="1"/>
</dbReference>
<evidence type="ECO:0000256" key="3">
    <source>
        <dbReference type="ARBA" id="ARBA00022723"/>
    </source>
</evidence>
<evidence type="ECO:0000313" key="8">
    <source>
        <dbReference type="Proteomes" id="UP001501074"/>
    </source>
</evidence>
<dbReference type="PROSITE" id="PS51918">
    <property type="entry name" value="RADICAL_SAM"/>
    <property type="match status" value="1"/>
</dbReference>
<dbReference type="PANTHER" id="PTHR42836">
    <property type="entry name" value="7-CARBOXY-7-DEAZAGUANINE SYNTHASE"/>
    <property type="match status" value="1"/>
</dbReference>
<reference evidence="8" key="1">
    <citation type="journal article" date="2019" name="Int. J. Syst. Evol. Microbiol.">
        <title>The Global Catalogue of Microorganisms (GCM) 10K type strain sequencing project: providing services to taxonomists for standard genome sequencing and annotation.</title>
        <authorList>
            <consortium name="The Broad Institute Genomics Platform"/>
            <consortium name="The Broad Institute Genome Sequencing Center for Infectious Disease"/>
            <person name="Wu L."/>
            <person name="Ma J."/>
        </authorList>
    </citation>
    <scope>NUCLEOTIDE SEQUENCE [LARGE SCALE GENOMIC DNA]</scope>
    <source>
        <strain evidence="8">JCM 16902</strain>
    </source>
</reference>
<keyword evidence="2" id="KW-0949">S-adenosyl-L-methionine</keyword>
<keyword evidence="5" id="KW-0411">Iron-sulfur</keyword>
<keyword evidence="4" id="KW-0408">Iron</keyword>
<proteinExistence type="predicted"/>
<name>A0ABP6ZRP8_9ACTN</name>
<gene>
    <name evidence="7" type="ORF">GCM10022223_31580</name>
</gene>
<evidence type="ECO:0000256" key="5">
    <source>
        <dbReference type="ARBA" id="ARBA00023014"/>
    </source>
</evidence>
<feature type="domain" description="Radical SAM core" evidence="6">
    <location>
        <begin position="1"/>
        <end position="200"/>
    </location>
</feature>
<dbReference type="InterPro" id="IPR013785">
    <property type="entry name" value="Aldolase_TIM"/>
</dbReference>
<sequence>MGGCNLSCTWCDSAFTWDTSRFDLAREVGYWRIEEIAETARSANTPLIVISGGEPLQQQNSPAWPQFLELLGGYEIGVETNGTFPPTELTLQRVSWVTVSPKLAHSGDPAWSRINRESLVAWGQVALQYDIDFSFAVRDLSDIESAVQIAKLHELPIDRIWIVPEATTAALSASRLAAVSEAAVQAGFNLSARLSALTNL</sequence>
<accession>A0ABP6ZRP8</accession>
<keyword evidence="1" id="KW-0004">4Fe-4S</keyword>
<evidence type="ECO:0000313" key="7">
    <source>
        <dbReference type="EMBL" id="GAA3613094.1"/>
    </source>
</evidence>
<dbReference type="Gene3D" id="3.20.20.70">
    <property type="entry name" value="Aldolase class I"/>
    <property type="match status" value="1"/>
</dbReference>
<dbReference type="EMBL" id="BAAAZO010000004">
    <property type="protein sequence ID" value="GAA3613094.1"/>
    <property type="molecule type" value="Genomic_DNA"/>
</dbReference>
<organism evidence="7 8">
    <name type="scientific">Kineosporia mesophila</name>
    <dbReference type="NCBI Taxonomy" id="566012"/>
    <lineage>
        <taxon>Bacteria</taxon>
        <taxon>Bacillati</taxon>
        <taxon>Actinomycetota</taxon>
        <taxon>Actinomycetes</taxon>
        <taxon>Kineosporiales</taxon>
        <taxon>Kineosporiaceae</taxon>
        <taxon>Kineosporia</taxon>
    </lineage>
</organism>
<dbReference type="InterPro" id="IPR058240">
    <property type="entry name" value="rSAM_sf"/>
</dbReference>
<evidence type="ECO:0000259" key="6">
    <source>
        <dbReference type="PROSITE" id="PS51918"/>
    </source>
</evidence>
<keyword evidence="3" id="KW-0479">Metal-binding</keyword>
<dbReference type="InterPro" id="IPR007197">
    <property type="entry name" value="rSAM"/>
</dbReference>
<keyword evidence="8" id="KW-1185">Reference proteome</keyword>